<feature type="region of interest" description="Disordered" evidence="1">
    <location>
        <begin position="58"/>
        <end position="90"/>
    </location>
</feature>
<feature type="compositionally biased region" description="Low complexity" evidence="1">
    <location>
        <begin position="11"/>
        <end position="24"/>
    </location>
</feature>
<gene>
    <name evidence="2" type="ORF">Dda_2542</name>
</gene>
<feature type="compositionally biased region" description="Acidic residues" evidence="1">
    <location>
        <begin position="61"/>
        <end position="74"/>
    </location>
</feature>
<name>A0AAD6NM24_DREDA</name>
<feature type="region of interest" description="Disordered" evidence="1">
    <location>
        <begin position="1"/>
        <end position="45"/>
    </location>
</feature>
<organism evidence="2 3">
    <name type="scientific">Drechslerella dactyloides</name>
    <name type="common">Nematode-trapping fungus</name>
    <name type="synonym">Arthrobotrys dactyloides</name>
    <dbReference type="NCBI Taxonomy" id="74499"/>
    <lineage>
        <taxon>Eukaryota</taxon>
        <taxon>Fungi</taxon>
        <taxon>Dikarya</taxon>
        <taxon>Ascomycota</taxon>
        <taxon>Pezizomycotina</taxon>
        <taxon>Orbiliomycetes</taxon>
        <taxon>Orbiliales</taxon>
        <taxon>Orbiliaceae</taxon>
        <taxon>Drechslerella</taxon>
    </lineage>
</organism>
<evidence type="ECO:0000313" key="3">
    <source>
        <dbReference type="Proteomes" id="UP001221413"/>
    </source>
</evidence>
<evidence type="ECO:0000313" key="2">
    <source>
        <dbReference type="EMBL" id="KAJ6261743.1"/>
    </source>
</evidence>
<proteinExistence type="predicted"/>
<accession>A0AAD6NM24</accession>
<evidence type="ECO:0000256" key="1">
    <source>
        <dbReference type="SAM" id="MobiDB-lite"/>
    </source>
</evidence>
<dbReference type="EMBL" id="JAQGDS010000003">
    <property type="protein sequence ID" value="KAJ6261743.1"/>
    <property type="molecule type" value="Genomic_DNA"/>
</dbReference>
<dbReference type="AlphaFoldDB" id="A0AAD6NM24"/>
<sequence>MQQPAGFEGCAADQTNASAAADASPGEVQEWGTGKTSYSGATADRWRPFGTRSKVVMDLVGGDDDDDDDDDDGDNVSPFREYIAGATGGA</sequence>
<protein>
    <submittedName>
        <fullName evidence="2">Uncharacterized protein</fullName>
    </submittedName>
</protein>
<keyword evidence="3" id="KW-1185">Reference proteome</keyword>
<reference evidence="2" key="1">
    <citation type="submission" date="2023-01" db="EMBL/GenBank/DDBJ databases">
        <title>The chitinases involved in constricting ring structure development in the nematode-trapping fungus Drechslerella dactyloides.</title>
        <authorList>
            <person name="Wang R."/>
            <person name="Zhang L."/>
            <person name="Tang P."/>
            <person name="Li S."/>
            <person name="Liang L."/>
        </authorList>
    </citation>
    <scope>NUCLEOTIDE SEQUENCE</scope>
    <source>
        <strain evidence="2">YMF1.00031</strain>
    </source>
</reference>
<comment type="caution">
    <text evidence="2">The sequence shown here is derived from an EMBL/GenBank/DDBJ whole genome shotgun (WGS) entry which is preliminary data.</text>
</comment>
<dbReference type="Proteomes" id="UP001221413">
    <property type="component" value="Unassembled WGS sequence"/>
</dbReference>